<dbReference type="Proteomes" id="UP000324222">
    <property type="component" value="Unassembled WGS sequence"/>
</dbReference>
<dbReference type="EMBL" id="VSRR010000037">
    <property type="protein sequence ID" value="MPC08623.1"/>
    <property type="molecule type" value="Genomic_DNA"/>
</dbReference>
<dbReference type="AlphaFoldDB" id="A0A5B7CM22"/>
<evidence type="ECO:0000313" key="1">
    <source>
        <dbReference type="EMBL" id="MPC08623.1"/>
    </source>
</evidence>
<gene>
    <name evidence="1" type="ORF">E2C01_001212</name>
</gene>
<evidence type="ECO:0000313" key="2">
    <source>
        <dbReference type="Proteomes" id="UP000324222"/>
    </source>
</evidence>
<accession>A0A5B7CM22</accession>
<name>A0A5B7CM22_PORTR</name>
<reference evidence="1 2" key="1">
    <citation type="submission" date="2019-05" db="EMBL/GenBank/DDBJ databases">
        <title>Another draft genome of Portunus trituberculatus and its Hox gene families provides insights of decapod evolution.</title>
        <authorList>
            <person name="Jeong J.-H."/>
            <person name="Song I."/>
            <person name="Kim S."/>
            <person name="Choi T."/>
            <person name="Kim D."/>
            <person name="Ryu S."/>
            <person name="Kim W."/>
        </authorList>
    </citation>
    <scope>NUCLEOTIDE SEQUENCE [LARGE SCALE GENOMIC DNA]</scope>
    <source>
        <tissue evidence="1">Muscle</tissue>
    </source>
</reference>
<protein>
    <submittedName>
        <fullName evidence="1">Uncharacterized protein</fullName>
    </submittedName>
</protein>
<organism evidence="1 2">
    <name type="scientific">Portunus trituberculatus</name>
    <name type="common">Swimming crab</name>
    <name type="synonym">Neptunus trituberculatus</name>
    <dbReference type="NCBI Taxonomy" id="210409"/>
    <lineage>
        <taxon>Eukaryota</taxon>
        <taxon>Metazoa</taxon>
        <taxon>Ecdysozoa</taxon>
        <taxon>Arthropoda</taxon>
        <taxon>Crustacea</taxon>
        <taxon>Multicrustacea</taxon>
        <taxon>Malacostraca</taxon>
        <taxon>Eumalacostraca</taxon>
        <taxon>Eucarida</taxon>
        <taxon>Decapoda</taxon>
        <taxon>Pleocyemata</taxon>
        <taxon>Brachyura</taxon>
        <taxon>Eubrachyura</taxon>
        <taxon>Portunoidea</taxon>
        <taxon>Portunidae</taxon>
        <taxon>Portuninae</taxon>
        <taxon>Portunus</taxon>
    </lineage>
</organism>
<proteinExistence type="predicted"/>
<sequence>MLFKQEVSGVHYRAVNVKGSFWCTWKSAEDSDAERRVRAENDERSLDRIEKYVYDAYTD</sequence>
<keyword evidence="2" id="KW-1185">Reference proteome</keyword>
<comment type="caution">
    <text evidence="1">The sequence shown here is derived from an EMBL/GenBank/DDBJ whole genome shotgun (WGS) entry which is preliminary data.</text>
</comment>